<keyword evidence="18" id="KW-1185">Reference proteome</keyword>
<evidence type="ECO:0000256" key="14">
    <source>
        <dbReference type="PIRSR" id="PIRSR602403-1"/>
    </source>
</evidence>
<dbReference type="GO" id="GO:0004497">
    <property type="term" value="F:monooxygenase activity"/>
    <property type="evidence" value="ECO:0007669"/>
    <property type="project" value="UniProtKB-KW"/>
</dbReference>
<dbReference type="PANTHER" id="PTHR24291">
    <property type="entry name" value="CYTOCHROME P450 FAMILY 4"/>
    <property type="match status" value="1"/>
</dbReference>
<dbReference type="InterPro" id="IPR050196">
    <property type="entry name" value="Cytochrome_P450_Monoox"/>
</dbReference>
<comment type="function">
    <text evidence="2">May be involved in the metabolism of insect hormones and in the breakdown of synthetic insecticides.</text>
</comment>
<dbReference type="Pfam" id="PF00067">
    <property type="entry name" value="p450"/>
    <property type="match status" value="1"/>
</dbReference>
<reference evidence="17 18" key="1">
    <citation type="submission" date="2019-08" db="EMBL/GenBank/DDBJ databases">
        <title>The genome of the soybean aphid Biotype 1, its phylome, world population structure and adaptation to the North American continent.</title>
        <authorList>
            <person name="Giordano R."/>
            <person name="Donthu R.K."/>
            <person name="Hernandez A.G."/>
            <person name="Wright C.L."/>
            <person name="Zimin A.V."/>
        </authorList>
    </citation>
    <scope>NUCLEOTIDE SEQUENCE [LARGE SCALE GENOMIC DNA]</scope>
    <source>
        <tissue evidence="17">Whole aphids</tissue>
    </source>
</reference>
<dbReference type="InterPro" id="IPR002403">
    <property type="entry name" value="Cyt_P450_E_grp-IV"/>
</dbReference>
<accession>A0A6G0TZB4</accession>
<keyword evidence="12 15" id="KW-0503">Monooxygenase</keyword>
<evidence type="ECO:0000256" key="5">
    <source>
        <dbReference type="ARBA" id="ARBA00010617"/>
    </source>
</evidence>
<evidence type="ECO:0000256" key="12">
    <source>
        <dbReference type="ARBA" id="ARBA00023033"/>
    </source>
</evidence>
<dbReference type="AlphaFoldDB" id="A0A6G0TZB4"/>
<feature type="transmembrane region" description="Helical" evidence="16">
    <location>
        <begin position="16"/>
        <end position="34"/>
    </location>
</feature>
<dbReference type="CDD" id="cd20628">
    <property type="entry name" value="CYP4"/>
    <property type="match status" value="1"/>
</dbReference>
<comment type="subcellular location">
    <subcellularLocation>
        <location evidence="4">Endoplasmic reticulum membrane</location>
        <topology evidence="4">Peripheral membrane protein</topology>
    </subcellularLocation>
    <subcellularLocation>
        <location evidence="3">Microsome membrane</location>
        <topology evidence="3">Peripheral membrane protein</topology>
    </subcellularLocation>
</comment>
<evidence type="ECO:0000313" key="18">
    <source>
        <dbReference type="Proteomes" id="UP000475862"/>
    </source>
</evidence>
<evidence type="ECO:0000256" key="1">
    <source>
        <dbReference type="ARBA" id="ARBA00001971"/>
    </source>
</evidence>
<dbReference type="InterPro" id="IPR036396">
    <property type="entry name" value="Cyt_P450_sf"/>
</dbReference>
<keyword evidence="9" id="KW-0492">Microsome</keyword>
<dbReference type="PROSITE" id="PS00086">
    <property type="entry name" value="CYTOCHROME_P450"/>
    <property type="match status" value="1"/>
</dbReference>
<evidence type="ECO:0000256" key="16">
    <source>
        <dbReference type="SAM" id="Phobius"/>
    </source>
</evidence>
<evidence type="ECO:0000256" key="3">
    <source>
        <dbReference type="ARBA" id="ARBA00004174"/>
    </source>
</evidence>
<dbReference type="InterPro" id="IPR001128">
    <property type="entry name" value="Cyt_P450"/>
</dbReference>
<evidence type="ECO:0000256" key="10">
    <source>
        <dbReference type="ARBA" id="ARBA00023002"/>
    </source>
</evidence>
<evidence type="ECO:0000313" key="17">
    <source>
        <dbReference type="EMBL" id="KAE9541695.1"/>
    </source>
</evidence>
<dbReference type="GO" id="GO:0020037">
    <property type="term" value="F:heme binding"/>
    <property type="evidence" value="ECO:0007669"/>
    <property type="project" value="InterPro"/>
</dbReference>
<organism evidence="17 18">
    <name type="scientific">Aphis glycines</name>
    <name type="common">Soybean aphid</name>
    <dbReference type="NCBI Taxonomy" id="307491"/>
    <lineage>
        <taxon>Eukaryota</taxon>
        <taxon>Metazoa</taxon>
        <taxon>Ecdysozoa</taxon>
        <taxon>Arthropoda</taxon>
        <taxon>Hexapoda</taxon>
        <taxon>Insecta</taxon>
        <taxon>Pterygota</taxon>
        <taxon>Neoptera</taxon>
        <taxon>Paraneoptera</taxon>
        <taxon>Hemiptera</taxon>
        <taxon>Sternorrhyncha</taxon>
        <taxon>Aphidomorpha</taxon>
        <taxon>Aphidoidea</taxon>
        <taxon>Aphididae</taxon>
        <taxon>Aphidini</taxon>
        <taxon>Aphis</taxon>
        <taxon>Aphis</taxon>
    </lineage>
</organism>
<sequence>MIVYNLIGALTSDSNTLWVALLSLTVLSLYFLYFDKLSKIHGKQISLLPSITKTQWASLIVSLKLANFGPRDILPYFDSVIKKYGSIIHLKIIARHYVIINDPDDIKVLLSSVQHITKGPDYEMLEPWLNKGLLTSTDQKWHSRRKLLTNTFHFKILETYVPSLNNHSRSLVKNLINASDNGKSIADIDSHVTLCALDIVCETIMGVNLRTQEGKSTDYVKAIKNVSHILIKRIFTFWYWSEIVFNLSSIGREFRKSLKLLHNFTENVIKERRKILEETAEQKKTDGKAGKKQIYSFLDLLVGVSKENPGTMTDKDIREEVDTFLFEGHDTSSIAITMAIIHLGLDQNIQNLVRDELYEIFGDSDRDATMEDLKAMTNLERVIKETMRLYPSVTGITRTLKEPLHLEKYTIPSKSVMVVVPHLLHRDENIYPNPEKFDPDRFLPEQCNGRHPYAYIPFSAGPRNCIGQKFAMYQMKTVLSTILRYTIVETLGTQQSIVISTQLIMRADYLPSVKITPIPNKSITSHT</sequence>
<protein>
    <recommendedName>
        <fullName evidence="19">Cytochrome P450</fullName>
    </recommendedName>
</protein>
<evidence type="ECO:0000256" key="15">
    <source>
        <dbReference type="RuleBase" id="RU000461"/>
    </source>
</evidence>
<dbReference type="PANTHER" id="PTHR24291:SF189">
    <property type="entry name" value="CYTOCHROME P450 4C3-RELATED"/>
    <property type="match status" value="1"/>
</dbReference>
<dbReference type="Gene3D" id="1.10.630.10">
    <property type="entry name" value="Cytochrome P450"/>
    <property type="match status" value="1"/>
</dbReference>
<evidence type="ECO:0000256" key="9">
    <source>
        <dbReference type="ARBA" id="ARBA00022848"/>
    </source>
</evidence>
<comment type="caution">
    <text evidence="17">The sequence shown here is derived from an EMBL/GenBank/DDBJ whole genome shotgun (WGS) entry which is preliminary data.</text>
</comment>
<feature type="binding site" description="axial binding residue" evidence="14">
    <location>
        <position position="465"/>
    </location>
    <ligand>
        <name>heme</name>
        <dbReference type="ChEBI" id="CHEBI:30413"/>
    </ligand>
    <ligandPart>
        <name>Fe</name>
        <dbReference type="ChEBI" id="CHEBI:18248"/>
    </ligandPart>
</feature>
<dbReference type="Proteomes" id="UP000475862">
    <property type="component" value="Unassembled WGS sequence"/>
</dbReference>
<comment type="similarity">
    <text evidence="5 15">Belongs to the cytochrome P450 family.</text>
</comment>
<dbReference type="GO" id="GO:0016705">
    <property type="term" value="F:oxidoreductase activity, acting on paired donors, with incorporation or reduction of molecular oxygen"/>
    <property type="evidence" value="ECO:0007669"/>
    <property type="project" value="InterPro"/>
</dbReference>
<dbReference type="SUPFAM" id="SSF48264">
    <property type="entry name" value="Cytochrome P450"/>
    <property type="match status" value="1"/>
</dbReference>
<keyword evidence="10 15" id="KW-0560">Oxidoreductase</keyword>
<keyword evidence="13 16" id="KW-0472">Membrane</keyword>
<dbReference type="GO" id="GO:0005789">
    <property type="term" value="C:endoplasmic reticulum membrane"/>
    <property type="evidence" value="ECO:0007669"/>
    <property type="project" value="UniProtKB-SubCell"/>
</dbReference>
<dbReference type="GO" id="GO:0005506">
    <property type="term" value="F:iron ion binding"/>
    <property type="evidence" value="ECO:0007669"/>
    <property type="project" value="InterPro"/>
</dbReference>
<dbReference type="InterPro" id="IPR017972">
    <property type="entry name" value="Cyt_P450_CS"/>
</dbReference>
<evidence type="ECO:0008006" key="19">
    <source>
        <dbReference type="Google" id="ProtNLM"/>
    </source>
</evidence>
<evidence type="ECO:0000256" key="2">
    <source>
        <dbReference type="ARBA" id="ARBA00003690"/>
    </source>
</evidence>
<comment type="cofactor">
    <cofactor evidence="1 14">
        <name>heme</name>
        <dbReference type="ChEBI" id="CHEBI:30413"/>
    </cofactor>
</comment>
<keyword evidence="16" id="KW-0812">Transmembrane</keyword>
<gene>
    <name evidence="17" type="ORF">AGLY_003686</name>
</gene>
<evidence type="ECO:0000256" key="4">
    <source>
        <dbReference type="ARBA" id="ARBA00004406"/>
    </source>
</evidence>
<keyword evidence="6 14" id="KW-0349">Heme</keyword>
<keyword evidence="7 14" id="KW-0479">Metal-binding</keyword>
<keyword evidence="11 14" id="KW-0408">Iron</keyword>
<evidence type="ECO:0000256" key="6">
    <source>
        <dbReference type="ARBA" id="ARBA00022617"/>
    </source>
</evidence>
<evidence type="ECO:0000256" key="13">
    <source>
        <dbReference type="ARBA" id="ARBA00023136"/>
    </source>
</evidence>
<dbReference type="PRINTS" id="PR00385">
    <property type="entry name" value="P450"/>
</dbReference>
<evidence type="ECO:0000256" key="7">
    <source>
        <dbReference type="ARBA" id="ARBA00022723"/>
    </source>
</evidence>
<evidence type="ECO:0000256" key="8">
    <source>
        <dbReference type="ARBA" id="ARBA00022824"/>
    </source>
</evidence>
<name>A0A6G0TZB4_APHGL</name>
<proteinExistence type="inferred from homology"/>
<dbReference type="OrthoDB" id="1470350at2759"/>
<keyword evidence="8" id="KW-0256">Endoplasmic reticulum</keyword>
<keyword evidence="16" id="KW-1133">Transmembrane helix</keyword>
<dbReference type="EMBL" id="VYZN01000012">
    <property type="protein sequence ID" value="KAE9541695.1"/>
    <property type="molecule type" value="Genomic_DNA"/>
</dbReference>
<evidence type="ECO:0000256" key="11">
    <source>
        <dbReference type="ARBA" id="ARBA00023004"/>
    </source>
</evidence>
<dbReference type="PRINTS" id="PR00465">
    <property type="entry name" value="EP450IV"/>
</dbReference>